<dbReference type="AlphaFoldDB" id="A0ABD2PWM8"/>
<evidence type="ECO:0000256" key="2">
    <source>
        <dbReference type="SAM" id="SignalP"/>
    </source>
</evidence>
<dbReference type="Proteomes" id="UP001626550">
    <property type="component" value="Unassembled WGS sequence"/>
</dbReference>
<feature type="chain" id="PRO_5044760899" evidence="2">
    <location>
        <begin position="22"/>
        <end position="135"/>
    </location>
</feature>
<comment type="caution">
    <text evidence="3">The sequence shown here is derived from an EMBL/GenBank/DDBJ whole genome shotgun (WGS) entry which is preliminary data.</text>
</comment>
<evidence type="ECO:0000313" key="3">
    <source>
        <dbReference type="EMBL" id="KAL3311843.1"/>
    </source>
</evidence>
<feature type="signal peptide" evidence="2">
    <location>
        <begin position="1"/>
        <end position="21"/>
    </location>
</feature>
<keyword evidence="4" id="KW-1185">Reference proteome</keyword>
<evidence type="ECO:0000313" key="4">
    <source>
        <dbReference type="Proteomes" id="UP001626550"/>
    </source>
</evidence>
<accession>A0ABD2PWM8</accession>
<feature type="compositionally biased region" description="Polar residues" evidence="1">
    <location>
        <begin position="51"/>
        <end position="61"/>
    </location>
</feature>
<reference evidence="3 4" key="1">
    <citation type="submission" date="2024-11" db="EMBL/GenBank/DDBJ databases">
        <title>Adaptive evolution of stress response genes in parasites aligns with host niche diversity.</title>
        <authorList>
            <person name="Hahn C."/>
            <person name="Resl P."/>
        </authorList>
    </citation>
    <scope>NUCLEOTIDE SEQUENCE [LARGE SCALE GENOMIC DNA]</scope>
    <source>
        <strain evidence="3">EGGRZ-B1_66</strain>
        <tissue evidence="3">Body</tissue>
    </source>
</reference>
<evidence type="ECO:0000256" key="1">
    <source>
        <dbReference type="SAM" id="MobiDB-lite"/>
    </source>
</evidence>
<organism evidence="3 4">
    <name type="scientific">Cichlidogyrus casuarinus</name>
    <dbReference type="NCBI Taxonomy" id="1844966"/>
    <lineage>
        <taxon>Eukaryota</taxon>
        <taxon>Metazoa</taxon>
        <taxon>Spiralia</taxon>
        <taxon>Lophotrochozoa</taxon>
        <taxon>Platyhelminthes</taxon>
        <taxon>Monogenea</taxon>
        <taxon>Monopisthocotylea</taxon>
        <taxon>Dactylogyridea</taxon>
        <taxon>Ancyrocephalidae</taxon>
        <taxon>Cichlidogyrus</taxon>
    </lineage>
</organism>
<keyword evidence="2" id="KW-0732">Signal</keyword>
<proteinExistence type="predicted"/>
<name>A0ABD2PWM8_9PLAT</name>
<feature type="region of interest" description="Disordered" evidence="1">
    <location>
        <begin position="29"/>
        <end position="61"/>
    </location>
</feature>
<gene>
    <name evidence="3" type="ORF">Ciccas_009571</name>
</gene>
<dbReference type="EMBL" id="JBJKFK010001989">
    <property type="protein sequence ID" value="KAL3311843.1"/>
    <property type="molecule type" value="Genomic_DNA"/>
</dbReference>
<protein>
    <submittedName>
        <fullName evidence="3">Uncharacterized protein</fullName>
    </submittedName>
</protein>
<sequence>MRRLITFLVLIAWLTVGLVSAGELKRQLATKHKKSAPEETVEATPEPRGTRQPSNDAVSNGIASLTSALRATVSNCNSRRSSRMTDLGSDGYVGGLWSPAPTSQPPSQSTTNLSAFIPPAADYSKLYTMHLPGKY</sequence>